<feature type="repeat" description="WD" evidence="3">
    <location>
        <begin position="130"/>
        <end position="171"/>
    </location>
</feature>
<dbReference type="InterPro" id="IPR053299">
    <property type="entry name" value="ASTRA_WD_repeat"/>
</dbReference>
<dbReference type="CDD" id="cd00200">
    <property type="entry name" value="WD40"/>
    <property type="match status" value="1"/>
</dbReference>
<dbReference type="SMART" id="SM00320">
    <property type="entry name" value="WD40"/>
    <property type="match status" value="6"/>
</dbReference>
<dbReference type="PROSITE" id="PS50082">
    <property type="entry name" value="WD_REPEATS_2"/>
    <property type="match status" value="4"/>
</dbReference>
<keyword evidence="6" id="KW-1185">Reference proteome</keyword>
<dbReference type="OrthoDB" id="6262491at2759"/>
<dbReference type="InterPro" id="IPR020472">
    <property type="entry name" value="WD40_PAC1"/>
</dbReference>
<keyword evidence="1 3" id="KW-0853">WD repeat</keyword>
<gene>
    <name evidence="5" type="ORF">G7K_0580-t1</name>
</gene>
<dbReference type="Proteomes" id="UP000033140">
    <property type="component" value="Unassembled WGS sequence"/>
</dbReference>
<evidence type="ECO:0000256" key="4">
    <source>
        <dbReference type="SAM" id="MobiDB-lite"/>
    </source>
</evidence>
<feature type="repeat" description="WD" evidence="3">
    <location>
        <begin position="85"/>
        <end position="129"/>
    </location>
</feature>
<feature type="compositionally biased region" description="Acidic residues" evidence="4">
    <location>
        <begin position="370"/>
        <end position="386"/>
    </location>
</feature>
<reference evidence="5 6" key="2">
    <citation type="journal article" date="2014" name="J. Gen. Appl. Microbiol.">
        <title>The early diverging ascomycetous budding yeast Saitoella complicata has three histone deacetylases belonging to the Clr6, Hos2, and Rpd3 lineages.</title>
        <authorList>
            <person name="Nishida H."/>
            <person name="Matsumoto T."/>
            <person name="Kondo S."/>
            <person name="Hamamoto M."/>
            <person name="Yoshikawa H."/>
        </authorList>
    </citation>
    <scope>NUCLEOTIDE SEQUENCE [LARGE SCALE GENOMIC DNA]</scope>
    <source>
        <strain evidence="5 6">NRRL Y-17804</strain>
    </source>
</reference>
<reference evidence="5 6" key="3">
    <citation type="journal article" date="2015" name="Genome Announc.">
        <title>Draft Genome Sequence of the Archiascomycetous Yeast Saitoella complicata.</title>
        <authorList>
            <person name="Yamauchi K."/>
            <person name="Kondo S."/>
            <person name="Hamamoto M."/>
            <person name="Takahashi Y."/>
            <person name="Ogura Y."/>
            <person name="Hayashi T."/>
            <person name="Nishida H."/>
        </authorList>
    </citation>
    <scope>NUCLEOTIDE SEQUENCE [LARGE SCALE GENOMIC DNA]</scope>
    <source>
        <strain evidence="5 6">NRRL Y-17804</strain>
    </source>
</reference>
<dbReference type="PANTHER" id="PTHR44156">
    <property type="entry name" value="SUPERNUMERARY LIMBS, ISOFORM B-RELATED"/>
    <property type="match status" value="1"/>
</dbReference>
<dbReference type="PROSITE" id="PS00678">
    <property type="entry name" value="WD_REPEATS_1"/>
    <property type="match status" value="1"/>
</dbReference>
<evidence type="ECO:0008006" key="7">
    <source>
        <dbReference type="Google" id="ProtNLM"/>
    </source>
</evidence>
<dbReference type="InterPro" id="IPR015943">
    <property type="entry name" value="WD40/YVTN_repeat-like_dom_sf"/>
</dbReference>
<proteinExistence type="predicted"/>
<dbReference type="InterPro" id="IPR036322">
    <property type="entry name" value="WD40_repeat_dom_sf"/>
</dbReference>
<dbReference type="PRINTS" id="PR00320">
    <property type="entry name" value="GPROTEINBRPT"/>
</dbReference>
<dbReference type="InterPro" id="IPR001680">
    <property type="entry name" value="WD40_rpt"/>
</dbReference>
<feature type="repeat" description="WD" evidence="3">
    <location>
        <begin position="310"/>
        <end position="341"/>
    </location>
</feature>
<protein>
    <recommendedName>
        <fullName evidence="7">Anaphase-promoting complex subunit 4 WD40 domain-containing protein</fullName>
    </recommendedName>
</protein>
<keyword evidence="2" id="KW-0677">Repeat</keyword>
<sequence>MANISTNRNAFFQSDASQASAARRALKAKHSSKHGSPVELKSKILALCIDELASEGLEKPIVFTGESTGVARRIDLNIGNKEFVFRGHTGPVASVALYTTSSRQRLLFTGSWDKSVRVWDIETCKCLSTVSAHSDFVKSLLVVPHLNLLFSGSADASIRVWKVQEDGKLVKAHTLKGHTRAVEDLTFDPSAATTTVKGVVVYSASSDASIREWRVGPEEAVELPNAISKVHETSIYKLRFDHEGVLWSASADGTARRTDLATKVSDTALEHPDFVKDILVTSNGAWAVTGCRDEEVRIFDIGSGAIVKVIEGHYDEVSALAMWGNILLSASLDGTIRQWSMVEADVRAMKKVVWEEEEEEEVKPATGLTAEEEAELADLMGSDDDL</sequence>
<dbReference type="InterPro" id="IPR019775">
    <property type="entry name" value="WD40_repeat_CS"/>
</dbReference>
<dbReference type="PROSITE" id="PS50294">
    <property type="entry name" value="WD_REPEATS_REGION"/>
    <property type="match status" value="2"/>
</dbReference>
<comment type="caution">
    <text evidence="5">The sequence shown here is derived from an EMBL/GenBank/DDBJ whole genome shotgun (WGS) entry which is preliminary data.</text>
</comment>
<name>A0A0E9N962_SAICN</name>
<dbReference type="PROSITE" id="PS50231">
    <property type="entry name" value="RICIN_B_LECTIN"/>
    <property type="match status" value="1"/>
</dbReference>
<feature type="region of interest" description="Disordered" evidence="4">
    <location>
        <begin position="356"/>
        <end position="386"/>
    </location>
</feature>
<dbReference type="EMBL" id="BACD03000003">
    <property type="protein sequence ID" value="GAO46348.1"/>
    <property type="molecule type" value="Genomic_DNA"/>
</dbReference>
<dbReference type="RefSeq" id="XP_019024337.1">
    <property type="nucleotide sequence ID" value="XM_019169476.1"/>
</dbReference>
<dbReference type="SUPFAM" id="SSF50978">
    <property type="entry name" value="WD40 repeat-like"/>
    <property type="match status" value="1"/>
</dbReference>
<reference evidence="5 6" key="1">
    <citation type="journal article" date="2011" name="J. Gen. Appl. Microbiol.">
        <title>Draft genome sequencing of the enigmatic yeast Saitoella complicata.</title>
        <authorList>
            <person name="Nishida H."/>
            <person name="Hamamoto M."/>
            <person name="Sugiyama J."/>
        </authorList>
    </citation>
    <scope>NUCLEOTIDE SEQUENCE [LARGE SCALE GENOMIC DNA]</scope>
    <source>
        <strain evidence="5 6">NRRL Y-17804</strain>
    </source>
</reference>
<evidence type="ECO:0000256" key="1">
    <source>
        <dbReference type="ARBA" id="ARBA00022574"/>
    </source>
</evidence>
<dbReference type="STRING" id="698492.A0A0E9N962"/>
<dbReference type="Gene3D" id="2.130.10.10">
    <property type="entry name" value="YVTN repeat-like/Quinoprotein amine dehydrogenase"/>
    <property type="match status" value="2"/>
</dbReference>
<dbReference type="Pfam" id="PF00400">
    <property type="entry name" value="WD40"/>
    <property type="match status" value="5"/>
</dbReference>
<accession>A0A0E9N962</accession>
<organism evidence="5 6">
    <name type="scientific">Saitoella complicata (strain BCRC 22490 / CBS 7301 / JCM 7358 / NBRC 10748 / NRRL Y-17804)</name>
    <dbReference type="NCBI Taxonomy" id="698492"/>
    <lineage>
        <taxon>Eukaryota</taxon>
        <taxon>Fungi</taxon>
        <taxon>Dikarya</taxon>
        <taxon>Ascomycota</taxon>
        <taxon>Taphrinomycotina</taxon>
        <taxon>Taphrinomycotina incertae sedis</taxon>
        <taxon>Saitoella</taxon>
    </lineage>
</organism>
<evidence type="ECO:0000256" key="2">
    <source>
        <dbReference type="ARBA" id="ARBA00022737"/>
    </source>
</evidence>
<feature type="repeat" description="WD" evidence="3">
    <location>
        <begin position="175"/>
        <end position="223"/>
    </location>
</feature>
<evidence type="ECO:0000313" key="5">
    <source>
        <dbReference type="EMBL" id="GAO46348.1"/>
    </source>
</evidence>
<evidence type="ECO:0000256" key="3">
    <source>
        <dbReference type="PROSITE-ProRule" id="PRU00221"/>
    </source>
</evidence>
<dbReference type="OMA" id="TIRTWPL"/>
<dbReference type="AlphaFoldDB" id="A0A0E9N962"/>
<evidence type="ECO:0000313" key="6">
    <source>
        <dbReference type="Proteomes" id="UP000033140"/>
    </source>
</evidence>